<evidence type="ECO:0000256" key="3">
    <source>
        <dbReference type="ARBA" id="ARBA00022448"/>
    </source>
</evidence>
<name>A0ABM4BDA4_HYDVU</name>
<dbReference type="InterPro" id="IPR018212">
    <property type="entry name" value="Na/solute_symporter_CS"/>
</dbReference>
<evidence type="ECO:0000256" key="5">
    <source>
        <dbReference type="ARBA" id="ARBA00022847"/>
    </source>
</evidence>
<keyword evidence="11" id="KW-0325">Glycoprotein</keyword>
<comment type="similarity">
    <text evidence="2 13">Belongs to the sodium:solute symporter (SSF) (TC 2.A.21) family.</text>
</comment>
<accession>A0ABM4BDA4</accession>
<reference evidence="15" key="1">
    <citation type="submission" date="2025-05" db="UniProtKB">
        <authorList>
            <consortium name="RefSeq"/>
        </authorList>
    </citation>
    <scope>NUCLEOTIDE SEQUENCE [LARGE SCALE GENOMIC DNA]</scope>
</reference>
<keyword evidence="9" id="KW-0406">Ion transport</keyword>
<evidence type="ECO:0000256" key="13">
    <source>
        <dbReference type="RuleBase" id="RU362091"/>
    </source>
</evidence>
<gene>
    <name evidence="16" type="primary">LOC100202131</name>
</gene>
<sequence>MVNIPGLISILIFYALIFFIGLWAARKKKTGKGSKDDELLLAGRNIGYIVGAFTMTATWVGGGYINGTAESVYLTGLVSAQAPWGYALSLVIGGILFAKKLREANYVTMLDPLQEKYGIEMGAILYIPALLGEIFWSAAILSSLGATLSIILGLRIDYAVIISALIAVGYTFFGGLYSVAYTDVVQLICIFFGLWITVPFAMTHAQVHKLANTRKQWVGNIESRNLGVWLDSALLLVFGGIPWQVYFQRVLSAKSVKSAQVLSFSAAVGCIIMSVPSILIGAVAKSTDWKKVLSDNSTQLTADGVIADSRLVLPMVLYHLTPTWVSFFGLGAVSAAVMSSADSSVLSASSMFGNNIYKVLIRRKASSKEFLWVIRIGIIVVGVIATLMGLTITNIYDLWVLSSDLVYVCLFPQLLCAVYIKFVNVYGSAAAFVLAVSLRTLGGEKVLGIPIVIKYPYFNGAQQLFPFKTFAMVCSLITLVLVSIVANYLSKHYSKTSLSKDTDVILCSYKDDDINNVKSFSQISRWSGSYNNITASATELRNRDERLLLKHKSTEKILLETQEL</sequence>
<proteinExistence type="inferred from homology"/>
<organism evidence="15 16">
    <name type="scientific">Hydra vulgaris</name>
    <name type="common">Hydra</name>
    <name type="synonym">Hydra attenuata</name>
    <dbReference type="NCBI Taxonomy" id="6087"/>
    <lineage>
        <taxon>Eukaryota</taxon>
        <taxon>Metazoa</taxon>
        <taxon>Cnidaria</taxon>
        <taxon>Hydrozoa</taxon>
        <taxon>Hydroidolina</taxon>
        <taxon>Anthoathecata</taxon>
        <taxon>Aplanulata</taxon>
        <taxon>Hydridae</taxon>
        <taxon>Hydra</taxon>
    </lineage>
</organism>
<feature type="transmembrane region" description="Helical" evidence="14">
    <location>
        <begin position="84"/>
        <end position="102"/>
    </location>
</feature>
<evidence type="ECO:0000256" key="12">
    <source>
        <dbReference type="ARBA" id="ARBA00023201"/>
    </source>
</evidence>
<feature type="transmembrane region" description="Helical" evidence="14">
    <location>
        <begin position="324"/>
        <end position="349"/>
    </location>
</feature>
<evidence type="ECO:0000313" key="16">
    <source>
        <dbReference type="RefSeq" id="XP_065646921.1"/>
    </source>
</evidence>
<dbReference type="CDD" id="cd11474">
    <property type="entry name" value="SLC5sbd_CHT"/>
    <property type="match status" value="1"/>
</dbReference>
<feature type="transmembrane region" description="Helical" evidence="14">
    <location>
        <begin position="226"/>
        <end position="247"/>
    </location>
</feature>
<feature type="transmembrane region" description="Helical" evidence="14">
    <location>
        <begin position="6"/>
        <end position="25"/>
    </location>
</feature>
<protein>
    <submittedName>
        <fullName evidence="16">High-affinity choline transporter 1</fullName>
    </submittedName>
</protein>
<keyword evidence="4 14" id="KW-0812">Transmembrane</keyword>
<dbReference type="PANTHER" id="PTHR45897:SF4">
    <property type="entry name" value="HIGH-AFFINITY CHOLINE TRANSPORTER 1"/>
    <property type="match status" value="1"/>
</dbReference>
<feature type="transmembrane region" description="Helical" evidence="14">
    <location>
        <begin position="398"/>
        <end position="420"/>
    </location>
</feature>
<dbReference type="InterPro" id="IPR052244">
    <property type="entry name" value="Choline_transporter"/>
</dbReference>
<feature type="transmembrane region" description="Helical" evidence="14">
    <location>
        <begin position="123"/>
        <end position="152"/>
    </location>
</feature>
<evidence type="ECO:0000256" key="9">
    <source>
        <dbReference type="ARBA" id="ARBA00023065"/>
    </source>
</evidence>
<dbReference type="InterPro" id="IPR038377">
    <property type="entry name" value="Na/Glc_symporter_sf"/>
</dbReference>
<dbReference type="PROSITE" id="PS00456">
    <property type="entry name" value="NA_SOLUT_SYMP_1"/>
    <property type="match status" value="1"/>
</dbReference>
<dbReference type="InterPro" id="IPR001734">
    <property type="entry name" value="Na/solute_symporter"/>
</dbReference>
<evidence type="ECO:0000256" key="11">
    <source>
        <dbReference type="ARBA" id="ARBA00023180"/>
    </source>
</evidence>
<dbReference type="GeneID" id="100202131"/>
<dbReference type="PROSITE" id="PS50283">
    <property type="entry name" value="NA_SOLUT_SYMP_3"/>
    <property type="match status" value="1"/>
</dbReference>
<evidence type="ECO:0000256" key="14">
    <source>
        <dbReference type="SAM" id="Phobius"/>
    </source>
</evidence>
<evidence type="ECO:0000256" key="8">
    <source>
        <dbReference type="ARBA" id="ARBA00023053"/>
    </source>
</evidence>
<keyword evidence="5" id="KW-0769">Symport</keyword>
<reference evidence="16" key="2">
    <citation type="submission" date="2025-08" db="UniProtKB">
        <authorList>
            <consortium name="RefSeq"/>
        </authorList>
    </citation>
    <scope>IDENTIFICATION</scope>
</reference>
<keyword evidence="7 14" id="KW-1133">Transmembrane helix</keyword>
<dbReference type="Pfam" id="PF00474">
    <property type="entry name" value="SSF"/>
    <property type="match status" value="1"/>
</dbReference>
<feature type="transmembrane region" description="Helical" evidence="14">
    <location>
        <begin position="465"/>
        <end position="489"/>
    </location>
</feature>
<feature type="transmembrane region" description="Helical" evidence="14">
    <location>
        <begin position="259"/>
        <end position="284"/>
    </location>
</feature>
<keyword evidence="15" id="KW-1185">Reference proteome</keyword>
<comment type="subcellular location">
    <subcellularLocation>
        <location evidence="1">Membrane</location>
        <topology evidence="1">Multi-pass membrane protein</topology>
    </subcellularLocation>
</comment>
<keyword evidence="12" id="KW-0739">Sodium transport</keyword>
<keyword evidence="3" id="KW-0813">Transport</keyword>
<evidence type="ECO:0000256" key="2">
    <source>
        <dbReference type="ARBA" id="ARBA00006434"/>
    </source>
</evidence>
<evidence type="ECO:0000256" key="10">
    <source>
        <dbReference type="ARBA" id="ARBA00023136"/>
    </source>
</evidence>
<evidence type="ECO:0000313" key="15">
    <source>
        <dbReference type="Proteomes" id="UP001652625"/>
    </source>
</evidence>
<feature type="transmembrane region" description="Helical" evidence="14">
    <location>
        <begin position="370"/>
        <end position="392"/>
    </location>
</feature>
<dbReference type="Gene3D" id="1.20.1730.10">
    <property type="entry name" value="Sodium/glucose cotransporter"/>
    <property type="match status" value="1"/>
</dbReference>
<keyword evidence="6" id="KW-0530">Neurotransmitter biosynthesis</keyword>
<dbReference type="RefSeq" id="XP_065646921.1">
    <property type="nucleotide sequence ID" value="XM_065790849.1"/>
</dbReference>
<dbReference type="Proteomes" id="UP001652625">
    <property type="component" value="Chromosome 02"/>
</dbReference>
<feature type="transmembrane region" description="Helical" evidence="14">
    <location>
        <begin position="158"/>
        <end position="177"/>
    </location>
</feature>
<evidence type="ECO:0000256" key="1">
    <source>
        <dbReference type="ARBA" id="ARBA00004141"/>
    </source>
</evidence>
<keyword evidence="8" id="KW-0915">Sodium</keyword>
<evidence type="ECO:0000256" key="7">
    <source>
        <dbReference type="ARBA" id="ARBA00022989"/>
    </source>
</evidence>
<dbReference type="PANTHER" id="PTHR45897">
    <property type="entry name" value="HIGH-AFFINITY CHOLINE TRANSPORTER 1"/>
    <property type="match status" value="1"/>
</dbReference>
<keyword evidence="10 14" id="KW-0472">Membrane</keyword>
<feature type="transmembrane region" description="Helical" evidence="14">
    <location>
        <begin position="46"/>
        <end position="64"/>
    </location>
</feature>
<evidence type="ECO:0000256" key="6">
    <source>
        <dbReference type="ARBA" id="ARBA00022979"/>
    </source>
</evidence>
<feature type="transmembrane region" description="Helical" evidence="14">
    <location>
        <begin position="184"/>
        <end position="206"/>
    </location>
</feature>
<evidence type="ECO:0000256" key="4">
    <source>
        <dbReference type="ARBA" id="ARBA00022692"/>
    </source>
</evidence>